<dbReference type="EMBL" id="KZ308608">
    <property type="protein sequence ID" value="KAG8232263.1"/>
    <property type="molecule type" value="Genomic_DNA"/>
</dbReference>
<dbReference type="Proteomes" id="UP000792457">
    <property type="component" value="Unassembled WGS sequence"/>
</dbReference>
<dbReference type="AlphaFoldDB" id="A0A8K0P4R0"/>
<comment type="caution">
    <text evidence="1">The sequence shown here is derived from an EMBL/GenBank/DDBJ whole genome shotgun (WGS) entry which is preliminary data.</text>
</comment>
<dbReference type="OrthoDB" id="6631296at2759"/>
<keyword evidence="2" id="KW-1185">Reference proteome</keyword>
<accession>A0A8K0P4R0</accession>
<evidence type="ECO:0000313" key="1">
    <source>
        <dbReference type="EMBL" id="KAG8232263.1"/>
    </source>
</evidence>
<reference evidence="1" key="1">
    <citation type="submission" date="2013-04" db="EMBL/GenBank/DDBJ databases">
        <authorList>
            <person name="Qu J."/>
            <person name="Murali S.C."/>
            <person name="Bandaranaike D."/>
            <person name="Bellair M."/>
            <person name="Blankenburg K."/>
            <person name="Chao H."/>
            <person name="Dinh H."/>
            <person name="Doddapaneni H."/>
            <person name="Downs B."/>
            <person name="Dugan-Rocha S."/>
            <person name="Elkadiri S."/>
            <person name="Gnanaolivu R.D."/>
            <person name="Hernandez B."/>
            <person name="Javaid M."/>
            <person name="Jayaseelan J.C."/>
            <person name="Lee S."/>
            <person name="Li M."/>
            <person name="Ming W."/>
            <person name="Munidasa M."/>
            <person name="Muniz J."/>
            <person name="Nguyen L."/>
            <person name="Ongeri F."/>
            <person name="Osuji N."/>
            <person name="Pu L.-L."/>
            <person name="Puazo M."/>
            <person name="Qu C."/>
            <person name="Quiroz J."/>
            <person name="Raj R."/>
            <person name="Weissenberger G."/>
            <person name="Xin Y."/>
            <person name="Zou X."/>
            <person name="Han Y."/>
            <person name="Richards S."/>
            <person name="Worley K."/>
            <person name="Muzny D."/>
            <person name="Gibbs R."/>
        </authorList>
    </citation>
    <scope>NUCLEOTIDE SEQUENCE</scope>
    <source>
        <strain evidence="1">Sampled in the wild</strain>
    </source>
</reference>
<gene>
    <name evidence="1" type="ORF">J437_LFUL011750</name>
</gene>
<name>A0A8K0P4R0_LADFU</name>
<organism evidence="1 2">
    <name type="scientific">Ladona fulva</name>
    <name type="common">Scarce chaser dragonfly</name>
    <name type="synonym">Libellula fulva</name>
    <dbReference type="NCBI Taxonomy" id="123851"/>
    <lineage>
        <taxon>Eukaryota</taxon>
        <taxon>Metazoa</taxon>
        <taxon>Ecdysozoa</taxon>
        <taxon>Arthropoda</taxon>
        <taxon>Hexapoda</taxon>
        <taxon>Insecta</taxon>
        <taxon>Pterygota</taxon>
        <taxon>Palaeoptera</taxon>
        <taxon>Odonata</taxon>
        <taxon>Epiprocta</taxon>
        <taxon>Anisoptera</taxon>
        <taxon>Libelluloidea</taxon>
        <taxon>Libellulidae</taxon>
        <taxon>Ladona</taxon>
    </lineage>
</organism>
<reference evidence="1" key="2">
    <citation type="submission" date="2017-10" db="EMBL/GenBank/DDBJ databases">
        <title>Ladona fulva Genome sequencing and assembly.</title>
        <authorList>
            <person name="Murali S."/>
            <person name="Richards S."/>
            <person name="Bandaranaike D."/>
            <person name="Bellair M."/>
            <person name="Blankenburg K."/>
            <person name="Chao H."/>
            <person name="Dinh H."/>
            <person name="Doddapaneni H."/>
            <person name="Dugan-Rocha S."/>
            <person name="Elkadiri S."/>
            <person name="Gnanaolivu R."/>
            <person name="Hernandez B."/>
            <person name="Skinner E."/>
            <person name="Javaid M."/>
            <person name="Lee S."/>
            <person name="Li M."/>
            <person name="Ming W."/>
            <person name="Munidasa M."/>
            <person name="Muniz J."/>
            <person name="Nguyen L."/>
            <person name="Hughes D."/>
            <person name="Osuji N."/>
            <person name="Pu L.-L."/>
            <person name="Puazo M."/>
            <person name="Qu C."/>
            <person name="Quiroz J."/>
            <person name="Raj R."/>
            <person name="Weissenberger G."/>
            <person name="Xin Y."/>
            <person name="Zou X."/>
            <person name="Han Y."/>
            <person name="Worley K."/>
            <person name="Muzny D."/>
            <person name="Gibbs R."/>
        </authorList>
    </citation>
    <scope>NUCLEOTIDE SEQUENCE</scope>
    <source>
        <strain evidence="1">Sampled in the wild</strain>
    </source>
</reference>
<protein>
    <recommendedName>
        <fullName evidence="3">Gag-pol polyprotein</fullName>
    </recommendedName>
</protein>
<evidence type="ECO:0008006" key="3">
    <source>
        <dbReference type="Google" id="ProtNLM"/>
    </source>
</evidence>
<sequence length="487" mass="54057">MSSRWTCKLARSWKKILFYSSISRRAVNPSTTNELTRVDNGPTPSTKSRLPTIELPRFLGAFSDWVGFRDLFKSVVHDTMDIASVEKFTYLKAYVGTYDNPRILGFDYLDKILEFSVSSSGLLSAMQSFVNTFSEIHTALSTINIPDLGEFILFRLAARVVDAETLALFEETLNDEPFPSVTQLLSFVKKRIKVLQTTFGPNSKVSSARKSSHSARVVMPISVSNTHPKKYKGERVTQHCPFCESTHSLEKCPKYLKMNVTDRAGFVIGLLGASRKACVVLFAKDTITLRCIPNVILGKEIVLLFSRRCRQVKRQGLLRITSTALSSCVNSHSTYLTVLGTAFVHVRNGNGSIVPLRIMVDSGSQVLAISSAAVTRLNLPVSPYHGSLFGLSQTPLRRPEGCVLLSLSPLHNSSPVLNTKAVVLPHLTSKLPPVPLPSFIRSRVSHLHMADPEFDKPDSMDLILGVDLFPKIFLGGRKLLRTVIWFC</sequence>
<dbReference type="Pfam" id="PF03564">
    <property type="entry name" value="DUF1759"/>
    <property type="match status" value="1"/>
</dbReference>
<proteinExistence type="predicted"/>
<evidence type="ECO:0000313" key="2">
    <source>
        <dbReference type="Proteomes" id="UP000792457"/>
    </source>
</evidence>
<dbReference type="InterPro" id="IPR005312">
    <property type="entry name" value="DUF1759"/>
</dbReference>